<dbReference type="GO" id="GO:0006355">
    <property type="term" value="P:regulation of DNA-templated transcription"/>
    <property type="evidence" value="ECO:0007669"/>
    <property type="project" value="InterPro"/>
</dbReference>
<dbReference type="InterPro" id="IPR036388">
    <property type="entry name" value="WH-like_DNA-bd_sf"/>
</dbReference>
<evidence type="ECO:0000313" key="4">
    <source>
        <dbReference type="EMBL" id="SEM05215.1"/>
    </source>
</evidence>
<dbReference type="eggNOG" id="COG1940">
    <property type="taxonomic scope" value="Bacteria"/>
</dbReference>
<evidence type="ECO:0000256" key="2">
    <source>
        <dbReference type="SAM" id="MobiDB-lite"/>
    </source>
</evidence>
<protein>
    <submittedName>
        <fullName evidence="4">Sugar kinase of the NBD/HSP70 family, may contain an N-terminal HTH domain</fullName>
    </submittedName>
</protein>
<dbReference type="SUPFAM" id="SSF53067">
    <property type="entry name" value="Actin-like ATPase domain"/>
    <property type="match status" value="1"/>
</dbReference>
<dbReference type="GO" id="GO:0016301">
    <property type="term" value="F:kinase activity"/>
    <property type="evidence" value="ECO:0007669"/>
    <property type="project" value="UniProtKB-KW"/>
</dbReference>
<gene>
    <name evidence="4" type="ORF">SAMN05414137_117144</name>
</gene>
<dbReference type="Gene3D" id="3.30.420.40">
    <property type="match status" value="2"/>
</dbReference>
<feature type="domain" description="HTH iclR-type" evidence="3">
    <location>
        <begin position="35"/>
        <end position="76"/>
    </location>
</feature>
<dbReference type="SUPFAM" id="SSF46785">
    <property type="entry name" value="Winged helix' DNA-binding domain"/>
    <property type="match status" value="1"/>
</dbReference>
<dbReference type="Proteomes" id="UP000183015">
    <property type="component" value="Unassembled WGS sequence"/>
</dbReference>
<evidence type="ECO:0000259" key="3">
    <source>
        <dbReference type="Pfam" id="PF09339"/>
    </source>
</evidence>
<dbReference type="GO" id="GO:0003677">
    <property type="term" value="F:DNA binding"/>
    <property type="evidence" value="ECO:0007669"/>
    <property type="project" value="InterPro"/>
</dbReference>
<dbReference type="PANTHER" id="PTHR18964:SF149">
    <property type="entry name" value="BIFUNCTIONAL UDP-N-ACETYLGLUCOSAMINE 2-EPIMERASE_N-ACETYLMANNOSAMINE KINASE"/>
    <property type="match status" value="1"/>
</dbReference>
<keyword evidence="5" id="KW-1185">Reference proteome</keyword>
<evidence type="ECO:0000256" key="1">
    <source>
        <dbReference type="ARBA" id="ARBA00006479"/>
    </source>
</evidence>
<reference evidence="5" key="1">
    <citation type="submission" date="2016-10" db="EMBL/GenBank/DDBJ databases">
        <authorList>
            <person name="Varghese N."/>
        </authorList>
    </citation>
    <scope>NUCLEOTIDE SEQUENCE [LARGE SCALE GENOMIC DNA]</scope>
    <source>
        <strain evidence="5">DSM 45096 / BCRC 16803 / CGMCC 4.1857 / CIP 109030 / JCM 12277 / KCTC 19219 / NBRC 100920 / 33214</strain>
    </source>
</reference>
<comment type="similarity">
    <text evidence="1">Belongs to the ROK (NagC/XylR) family.</text>
</comment>
<keyword evidence="4" id="KW-0418">Kinase</keyword>
<sequence>MATRAVETYPRDLAMAGPPGAKDRSSTRRANLSLILNLLHGEGGRSRARIAADTGLPKATVTNLIAELMEGGLVREGGAEREGAVGRPGQVVELDGRSLCGVGVEVNVDYVSVIALDLPGDVVAQRRLAVDVAATPAEAVLDTVARLVAETMDELARTGVRTIGVTLAAPGVIDPVRGVVTYASNVGWREVSAVDGLRRRLGRAAPEIHLENDAKLGAIAEFVTTDTPGVRDLVYLTGATGVGAGIIASGKLLRGNAGFAGEVGHLPLGDPEQQCPCGRRGCWETAVGLAALLRLAADRDDPVHDPSVDVEQRLAELSRRAEAGDARTLAALDTLARALGAGVALLVDVLNPRLLVLGGHFAVFGEYLVAAIGDRVRDTVIAPDAGGCELVPSVLGFTAPARGGAYLALDAVYQDPIAIMQVLQLP</sequence>
<dbReference type="AlphaFoldDB" id="A0A1H7V8N3"/>
<organism evidence="4 5">
    <name type="scientific">Streptacidiphilus jiangxiensis</name>
    <dbReference type="NCBI Taxonomy" id="235985"/>
    <lineage>
        <taxon>Bacteria</taxon>
        <taxon>Bacillati</taxon>
        <taxon>Actinomycetota</taxon>
        <taxon>Actinomycetes</taxon>
        <taxon>Kitasatosporales</taxon>
        <taxon>Streptomycetaceae</taxon>
        <taxon>Streptacidiphilus</taxon>
    </lineage>
</organism>
<dbReference type="RefSeq" id="WP_201777519.1">
    <property type="nucleotide sequence ID" value="NZ_BBPN01000004.1"/>
</dbReference>
<dbReference type="EMBL" id="FOAZ01000017">
    <property type="protein sequence ID" value="SEM05215.1"/>
    <property type="molecule type" value="Genomic_DNA"/>
</dbReference>
<keyword evidence="4" id="KW-0808">Transferase</keyword>
<dbReference type="Pfam" id="PF00480">
    <property type="entry name" value="ROK"/>
    <property type="match status" value="1"/>
</dbReference>
<dbReference type="InterPro" id="IPR036390">
    <property type="entry name" value="WH_DNA-bd_sf"/>
</dbReference>
<accession>A0A1H7V8N3</accession>
<dbReference type="PANTHER" id="PTHR18964">
    <property type="entry name" value="ROK (REPRESSOR, ORF, KINASE) FAMILY"/>
    <property type="match status" value="1"/>
</dbReference>
<dbReference type="Pfam" id="PF09339">
    <property type="entry name" value="HTH_IclR"/>
    <property type="match status" value="1"/>
</dbReference>
<feature type="region of interest" description="Disordered" evidence="2">
    <location>
        <begin position="1"/>
        <end position="27"/>
    </location>
</feature>
<evidence type="ECO:0000313" key="5">
    <source>
        <dbReference type="Proteomes" id="UP000183015"/>
    </source>
</evidence>
<dbReference type="InterPro" id="IPR000600">
    <property type="entry name" value="ROK"/>
</dbReference>
<dbReference type="InterPro" id="IPR005471">
    <property type="entry name" value="Tscrpt_reg_IclR_N"/>
</dbReference>
<proteinExistence type="inferred from homology"/>
<dbReference type="eggNOG" id="COG1846">
    <property type="taxonomic scope" value="Bacteria"/>
</dbReference>
<dbReference type="Gene3D" id="1.10.10.10">
    <property type="entry name" value="Winged helix-like DNA-binding domain superfamily/Winged helix DNA-binding domain"/>
    <property type="match status" value="1"/>
</dbReference>
<dbReference type="InterPro" id="IPR043129">
    <property type="entry name" value="ATPase_NBD"/>
</dbReference>
<name>A0A1H7V8N3_STRJI</name>
<dbReference type="STRING" id="235985.SAMN05414137_117144"/>